<dbReference type="Pfam" id="PF03383">
    <property type="entry name" value="Serpentine_r_xa"/>
    <property type="match status" value="1"/>
</dbReference>
<feature type="transmembrane region" description="Helical" evidence="1">
    <location>
        <begin position="135"/>
        <end position="158"/>
    </location>
</feature>
<protein>
    <recommendedName>
        <fullName evidence="4">G-protein coupled receptors family 1 profile domain-containing protein</fullName>
    </recommendedName>
</protein>
<dbReference type="EMBL" id="WIXE01015750">
    <property type="protein sequence ID" value="KAK5973220.1"/>
    <property type="molecule type" value="Genomic_DNA"/>
</dbReference>
<dbReference type="CDD" id="cd00637">
    <property type="entry name" value="7tm_classA_rhodopsin-like"/>
    <property type="match status" value="1"/>
</dbReference>
<dbReference type="PROSITE" id="PS51257">
    <property type="entry name" value="PROKAR_LIPOPROTEIN"/>
    <property type="match status" value="1"/>
</dbReference>
<evidence type="ECO:0008006" key="4">
    <source>
        <dbReference type="Google" id="ProtNLM"/>
    </source>
</evidence>
<name>A0AAN8FA34_TRICO</name>
<organism evidence="2 3">
    <name type="scientific">Trichostrongylus colubriformis</name>
    <name type="common">Black scour worm</name>
    <dbReference type="NCBI Taxonomy" id="6319"/>
    <lineage>
        <taxon>Eukaryota</taxon>
        <taxon>Metazoa</taxon>
        <taxon>Ecdysozoa</taxon>
        <taxon>Nematoda</taxon>
        <taxon>Chromadorea</taxon>
        <taxon>Rhabditida</taxon>
        <taxon>Rhabditina</taxon>
        <taxon>Rhabditomorpha</taxon>
        <taxon>Strongyloidea</taxon>
        <taxon>Trichostrongylidae</taxon>
        <taxon>Trichostrongylus</taxon>
    </lineage>
</organism>
<keyword evidence="3" id="KW-1185">Reference proteome</keyword>
<feature type="transmembrane region" description="Helical" evidence="1">
    <location>
        <begin position="16"/>
        <end position="36"/>
    </location>
</feature>
<sequence>MTDVVEKNNASFMCTLYVVLGFISLACNSMNILIIISSRDVRRRYLYLAAYNVGEMVNAISYILTGFGRGRENDLGTLFTPTTSYDCFTGKFWTHSLIIGTEVLAYTMILITCERFFAVLRPVSYKYIFQDNNKIIFLAFIPIACTVSLLMAWLSSYTVRDRIVNTQHCFIIHIVAFYISLCSFVVAWNINRKLKSDNRASVKHNLVVWIAISASTAVLVSIPSFVMLIRLWTSIEFDDIVVSIAYSMLGFVSIVNTILNFIFHSQFRRQVASLMHIETSSSYSGMNRLPAVAFIGHRH</sequence>
<dbReference type="Proteomes" id="UP001331761">
    <property type="component" value="Unassembled WGS sequence"/>
</dbReference>
<feature type="transmembrane region" description="Helical" evidence="1">
    <location>
        <begin position="103"/>
        <end position="123"/>
    </location>
</feature>
<feature type="transmembrane region" description="Helical" evidence="1">
    <location>
        <begin position="45"/>
        <end position="64"/>
    </location>
</feature>
<evidence type="ECO:0000313" key="3">
    <source>
        <dbReference type="Proteomes" id="UP001331761"/>
    </source>
</evidence>
<keyword evidence="1" id="KW-1133">Transmembrane helix</keyword>
<dbReference type="Gene3D" id="1.20.1070.10">
    <property type="entry name" value="Rhodopsin 7-helix transmembrane proteins"/>
    <property type="match status" value="1"/>
</dbReference>
<dbReference type="InterPro" id="IPR005047">
    <property type="entry name" value="7TM_GPCR_serpentine_rcpt_Srxa"/>
</dbReference>
<comment type="caution">
    <text evidence="2">The sequence shown here is derived from an EMBL/GenBank/DDBJ whole genome shotgun (WGS) entry which is preliminary data.</text>
</comment>
<feature type="transmembrane region" description="Helical" evidence="1">
    <location>
        <begin position="206"/>
        <end position="232"/>
    </location>
</feature>
<dbReference type="SUPFAM" id="SSF81321">
    <property type="entry name" value="Family A G protein-coupled receptor-like"/>
    <property type="match status" value="1"/>
</dbReference>
<evidence type="ECO:0000256" key="1">
    <source>
        <dbReference type="SAM" id="Phobius"/>
    </source>
</evidence>
<keyword evidence="1" id="KW-0472">Membrane</keyword>
<gene>
    <name evidence="2" type="ORF">GCK32_002042</name>
</gene>
<keyword evidence="1" id="KW-0812">Transmembrane</keyword>
<feature type="transmembrane region" description="Helical" evidence="1">
    <location>
        <begin position="170"/>
        <end position="190"/>
    </location>
</feature>
<accession>A0AAN8FA34</accession>
<feature type="transmembrane region" description="Helical" evidence="1">
    <location>
        <begin position="244"/>
        <end position="263"/>
    </location>
</feature>
<dbReference type="AlphaFoldDB" id="A0AAN8FA34"/>
<reference evidence="2 3" key="1">
    <citation type="submission" date="2019-10" db="EMBL/GenBank/DDBJ databases">
        <title>Assembly and Annotation for the nematode Trichostrongylus colubriformis.</title>
        <authorList>
            <person name="Martin J."/>
        </authorList>
    </citation>
    <scope>NUCLEOTIDE SEQUENCE [LARGE SCALE GENOMIC DNA]</scope>
    <source>
        <strain evidence="2">G859</strain>
        <tissue evidence="2">Whole worm</tissue>
    </source>
</reference>
<proteinExistence type="predicted"/>
<evidence type="ECO:0000313" key="2">
    <source>
        <dbReference type="EMBL" id="KAK5973220.1"/>
    </source>
</evidence>